<dbReference type="AlphaFoldDB" id="A0A366KQ38"/>
<keyword evidence="3" id="KW-1185">Reference proteome</keyword>
<sequence length="142" mass="15396">MKNTILSVAAIGLLTTSLVSCDSTTKTETTKDSTEISAKGDTITKVTTTTTETVKTEVPTFSSEEVNKGLAEYSKLKDEYVAAVKSKNATEIKAISDKYTAWANQATGWAAKLKPDEIQKYSDYVLKLSEEWTQAAKDAVGK</sequence>
<accession>A0A366KQ38</accession>
<organism evidence="2 3">
    <name type="scientific">Pedobacter miscanthi</name>
    <dbReference type="NCBI Taxonomy" id="2259170"/>
    <lineage>
        <taxon>Bacteria</taxon>
        <taxon>Pseudomonadati</taxon>
        <taxon>Bacteroidota</taxon>
        <taxon>Sphingobacteriia</taxon>
        <taxon>Sphingobacteriales</taxon>
        <taxon>Sphingobacteriaceae</taxon>
        <taxon>Pedobacter</taxon>
    </lineage>
</organism>
<dbReference type="Proteomes" id="UP000252081">
    <property type="component" value="Unassembled WGS sequence"/>
</dbReference>
<name>A0A366KQ38_9SPHI</name>
<dbReference type="OrthoDB" id="676422at2"/>
<evidence type="ECO:0000313" key="3">
    <source>
        <dbReference type="Proteomes" id="UP000252081"/>
    </source>
</evidence>
<gene>
    <name evidence="2" type="ORF">DRW42_20025</name>
</gene>
<comment type="caution">
    <text evidence="2">The sequence shown here is derived from an EMBL/GenBank/DDBJ whole genome shotgun (WGS) entry which is preliminary data.</text>
</comment>
<dbReference type="RefSeq" id="WP_113950615.1">
    <property type="nucleotide sequence ID" value="NZ_QNQU01000019.1"/>
</dbReference>
<keyword evidence="1" id="KW-0732">Signal</keyword>
<reference evidence="2 3" key="1">
    <citation type="submission" date="2018-07" db="EMBL/GenBank/DDBJ databases">
        <title>A draft genome of a endophytic bacteria, a new species of Pedobacter.</title>
        <authorList>
            <person name="Zhang Z.D."/>
            <person name="Chen Z.J."/>
        </authorList>
    </citation>
    <scope>NUCLEOTIDE SEQUENCE [LARGE SCALE GENOMIC DNA]</scope>
    <source>
        <strain evidence="2 3">RS10</strain>
    </source>
</reference>
<evidence type="ECO:0008006" key="4">
    <source>
        <dbReference type="Google" id="ProtNLM"/>
    </source>
</evidence>
<dbReference type="EMBL" id="QNQU01000019">
    <property type="protein sequence ID" value="RBQ03786.1"/>
    <property type="molecule type" value="Genomic_DNA"/>
</dbReference>
<evidence type="ECO:0000313" key="2">
    <source>
        <dbReference type="EMBL" id="RBQ03786.1"/>
    </source>
</evidence>
<feature type="chain" id="PRO_5017009134" description="DUF3347 domain-containing protein" evidence="1">
    <location>
        <begin position="22"/>
        <end position="142"/>
    </location>
</feature>
<feature type="signal peptide" evidence="1">
    <location>
        <begin position="1"/>
        <end position="21"/>
    </location>
</feature>
<dbReference type="PROSITE" id="PS51257">
    <property type="entry name" value="PROKAR_LIPOPROTEIN"/>
    <property type="match status" value="1"/>
</dbReference>
<evidence type="ECO:0000256" key="1">
    <source>
        <dbReference type="SAM" id="SignalP"/>
    </source>
</evidence>
<proteinExistence type="predicted"/>
<protein>
    <recommendedName>
        <fullName evidence="4">DUF3347 domain-containing protein</fullName>
    </recommendedName>
</protein>